<comment type="caution">
    <text evidence="2">The sequence shown here is derived from an EMBL/GenBank/DDBJ whole genome shotgun (WGS) entry which is preliminary data.</text>
</comment>
<dbReference type="Proteomes" id="UP000828251">
    <property type="component" value="Unassembled WGS sequence"/>
</dbReference>
<name>A0A9D3UBL5_9ROSI</name>
<feature type="domain" description="DUF4283" evidence="1">
    <location>
        <begin position="28"/>
        <end position="89"/>
    </location>
</feature>
<accession>A0A9D3UBL5</accession>
<dbReference type="AlphaFoldDB" id="A0A9D3UBL5"/>
<evidence type="ECO:0000259" key="1">
    <source>
        <dbReference type="Pfam" id="PF14111"/>
    </source>
</evidence>
<proteinExistence type="predicted"/>
<reference evidence="2 3" key="1">
    <citation type="journal article" date="2021" name="Plant Biotechnol. J.">
        <title>Multi-omics assisted identification of the key and species-specific regulatory components of drought-tolerant mechanisms in Gossypium stocksii.</title>
        <authorList>
            <person name="Yu D."/>
            <person name="Ke L."/>
            <person name="Zhang D."/>
            <person name="Wu Y."/>
            <person name="Sun Y."/>
            <person name="Mei J."/>
            <person name="Sun J."/>
            <person name="Sun Y."/>
        </authorList>
    </citation>
    <scope>NUCLEOTIDE SEQUENCE [LARGE SCALE GENOMIC DNA]</scope>
    <source>
        <strain evidence="3">cv. E1</strain>
        <tissue evidence="2">Leaf</tissue>
    </source>
</reference>
<organism evidence="2 3">
    <name type="scientific">Gossypium stocksii</name>
    <dbReference type="NCBI Taxonomy" id="47602"/>
    <lineage>
        <taxon>Eukaryota</taxon>
        <taxon>Viridiplantae</taxon>
        <taxon>Streptophyta</taxon>
        <taxon>Embryophyta</taxon>
        <taxon>Tracheophyta</taxon>
        <taxon>Spermatophyta</taxon>
        <taxon>Magnoliopsida</taxon>
        <taxon>eudicotyledons</taxon>
        <taxon>Gunneridae</taxon>
        <taxon>Pentapetalae</taxon>
        <taxon>rosids</taxon>
        <taxon>malvids</taxon>
        <taxon>Malvales</taxon>
        <taxon>Malvaceae</taxon>
        <taxon>Malvoideae</taxon>
        <taxon>Gossypium</taxon>
    </lineage>
</organism>
<dbReference type="OrthoDB" id="994786at2759"/>
<gene>
    <name evidence="2" type="ORF">J1N35_045565</name>
</gene>
<evidence type="ECO:0000313" key="3">
    <source>
        <dbReference type="Proteomes" id="UP000828251"/>
    </source>
</evidence>
<keyword evidence="3" id="KW-1185">Reference proteome</keyword>
<protein>
    <recommendedName>
        <fullName evidence="1">DUF4283 domain-containing protein</fullName>
    </recommendedName>
</protein>
<sequence>MEELANLNIIKEEEEPFQAQGKVDVIEEDRNLCLVGCILTGSVVHFLSMRNRLVDLWHPLEGVSITDIGKKRSLFRFYYDLDLKRVLDGMP</sequence>
<evidence type="ECO:0000313" key="2">
    <source>
        <dbReference type="EMBL" id="KAH1033391.1"/>
    </source>
</evidence>
<dbReference type="EMBL" id="JAIQCV010000013">
    <property type="protein sequence ID" value="KAH1033391.1"/>
    <property type="molecule type" value="Genomic_DNA"/>
</dbReference>
<dbReference type="Pfam" id="PF14111">
    <property type="entry name" value="DUF4283"/>
    <property type="match status" value="1"/>
</dbReference>
<dbReference type="InterPro" id="IPR025558">
    <property type="entry name" value="DUF4283"/>
</dbReference>